<dbReference type="PRINTS" id="PR01001">
    <property type="entry name" value="FADG3PDH"/>
</dbReference>
<name>A0A850QK31_9BURK</name>
<protein>
    <submittedName>
        <fullName evidence="8">Glycerol-3-phosphate dehydrogenase</fullName>
        <ecNumber evidence="8">1.1.5.3</ecNumber>
    </submittedName>
</protein>
<evidence type="ECO:0000313" key="8">
    <source>
        <dbReference type="EMBL" id="NVO76536.1"/>
    </source>
</evidence>
<comment type="similarity">
    <text evidence="2">Belongs to the FAD-dependent glycerol-3-phosphate dehydrogenase family.</text>
</comment>
<keyword evidence="3" id="KW-0285">Flavoprotein</keyword>
<evidence type="ECO:0000313" key="9">
    <source>
        <dbReference type="Proteomes" id="UP000588051"/>
    </source>
</evidence>
<feature type="domain" description="Alpha-glycerophosphate oxidase C-terminal" evidence="7">
    <location>
        <begin position="411"/>
        <end position="525"/>
    </location>
</feature>
<dbReference type="PANTHER" id="PTHR11985">
    <property type="entry name" value="GLYCEROL-3-PHOSPHATE DEHYDROGENASE"/>
    <property type="match status" value="1"/>
</dbReference>
<evidence type="ECO:0000259" key="7">
    <source>
        <dbReference type="Pfam" id="PF16901"/>
    </source>
</evidence>
<evidence type="ECO:0000256" key="1">
    <source>
        <dbReference type="ARBA" id="ARBA00001974"/>
    </source>
</evidence>
<evidence type="ECO:0000256" key="5">
    <source>
        <dbReference type="ARBA" id="ARBA00023002"/>
    </source>
</evidence>
<proteinExistence type="inferred from homology"/>
<dbReference type="Proteomes" id="UP000588051">
    <property type="component" value="Unassembled WGS sequence"/>
</dbReference>
<dbReference type="InterPro" id="IPR031656">
    <property type="entry name" value="DAO_C"/>
</dbReference>
<dbReference type="InterPro" id="IPR036188">
    <property type="entry name" value="FAD/NAD-bd_sf"/>
</dbReference>
<reference evidence="8 9" key="1">
    <citation type="submission" date="2020-06" db="EMBL/GenBank/DDBJ databases">
        <authorList>
            <person name="Qiu C."/>
            <person name="Liu Z."/>
        </authorList>
    </citation>
    <scope>NUCLEOTIDE SEQUENCE [LARGE SCALE GENOMIC DNA]</scope>
    <source>
        <strain evidence="8 9">EM 1</strain>
    </source>
</reference>
<dbReference type="InterPro" id="IPR000447">
    <property type="entry name" value="G3P_DH_FAD-dep"/>
</dbReference>
<dbReference type="RefSeq" id="WP_176801795.1">
    <property type="nucleotide sequence ID" value="NZ_JABXYJ010000001.1"/>
</dbReference>
<dbReference type="InterPro" id="IPR038299">
    <property type="entry name" value="DAO_C_sf"/>
</dbReference>
<dbReference type="Gene3D" id="3.50.50.60">
    <property type="entry name" value="FAD/NAD(P)-binding domain"/>
    <property type="match status" value="1"/>
</dbReference>
<keyword evidence="5 8" id="KW-0560">Oxidoreductase</keyword>
<evidence type="ECO:0000256" key="3">
    <source>
        <dbReference type="ARBA" id="ARBA00022630"/>
    </source>
</evidence>
<dbReference type="Gene3D" id="1.10.8.870">
    <property type="entry name" value="Alpha-glycerophosphate oxidase, cap domain"/>
    <property type="match status" value="1"/>
</dbReference>
<evidence type="ECO:0000256" key="2">
    <source>
        <dbReference type="ARBA" id="ARBA00007330"/>
    </source>
</evidence>
<accession>A0A850QK31</accession>
<evidence type="ECO:0000256" key="4">
    <source>
        <dbReference type="ARBA" id="ARBA00022827"/>
    </source>
</evidence>
<dbReference type="GO" id="GO:0004368">
    <property type="term" value="F:glycerol-3-phosphate dehydrogenase (quinone) activity"/>
    <property type="evidence" value="ECO:0007669"/>
    <property type="project" value="UniProtKB-EC"/>
</dbReference>
<comment type="caution">
    <text evidence="8">The sequence shown here is derived from an EMBL/GenBank/DDBJ whole genome shotgun (WGS) entry which is preliminary data.</text>
</comment>
<gene>
    <name evidence="8" type="primary">glpD</name>
    <name evidence="8" type="ORF">HV832_01645</name>
</gene>
<dbReference type="Gene3D" id="3.30.9.10">
    <property type="entry name" value="D-Amino Acid Oxidase, subunit A, domain 2"/>
    <property type="match status" value="1"/>
</dbReference>
<dbReference type="EMBL" id="JABXYJ010000001">
    <property type="protein sequence ID" value="NVO76536.1"/>
    <property type="molecule type" value="Genomic_DNA"/>
</dbReference>
<dbReference type="AlphaFoldDB" id="A0A850QK31"/>
<comment type="cofactor">
    <cofactor evidence="1">
        <name>FAD</name>
        <dbReference type="ChEBI" id="CHEBI:57692"/>
    </cofactor>
</comment>
<organism evidence="8 9">
    <name type="scientific">Undibacterium oligocarboniphilum</name>
    <dbReference type="NCBI Taxonomy" id="666702"/>
    <lineage>
        <taxon>Bacteria</taxon>
        <taxon>Pseudomonadati</taxon>
        <taxon>Pseudomonadota</taxon>
        <taxon>Betaproteobacteria</taxon>
        <taxon>Burkholderiales</taxon>
        <taxon>Oxalobacteraceae</taxon>
        <taxon>Undibacterium</taxon>
    </lineage>
</organism>
<dbReference type="GO" id="GO:0046168">
    <property type="term" value="P:glycerol-3-phosphate catabolic process"/>
    <property type="evidence" value="ECO:0007669"/>
    <property type="project" value="TreeGrafter"/>
</dbReference>
<dbReference type="SUPFAM" id="SSF51905">
    <property type="entry name" value="FAD/NAD(P)-binding domain"/>
    <property type="match status" value="1"/>
</dbReference>
<keyword evidence="4" id="KW-0274">FAD</keyword>
<dbReference type="NCBIfam" id="NF008899">
    <property type="entry name" value="PRK12266.1"/>
    <property type="match status" value="1"/>
</dbReference>
<keyword evidence="9" id="KW-1185">Reference proteome</keyword>
<dbReference type="Pfam" id="PF16901">
    <property type="entry name" value="DAO_C"/>
    <property type="match status" value="1"/>
</dbReference>
<evidence type="ECO:0000259" key="6">
    <source>
        <dbReference type="Pfam" id="PF01266"/>
    </source>
</evidence>
<dbReference type="InterPro" id="IPR006076">
    <property type="entry name" value="FAD-dep_OxRdtase"/>
</dbReference>
<dbReference type="NCBIfam" id="NF009906">
    <property type="entry name" value="PRK13369.1"/>
    <property type="match status" value="1"/>
</dbReference>
<dbReference type="Pfam" id="PF01266">
    <property type="entry name" value="DAO"/>
    <property type="match status" value="1"/>
</dbReference>
<dbReference type="EC" id="1.1.5.3" evidence="8"/>
<sequence length="541" mass="58872">MNGIAGSAPSAIRTGDLSNAGTGRNAGQSVDVAVIGGGINGVSIARDAAGRGLSVLLCEQDDLAAHTSSASSKMIHGGLRYLEYGEFGLVRKALQEREILMSCAAHLIHPLRLIMPHTADQRPAWLIRLGLLLYDHLASRRILPASAAVDLRTHVAGQALQARYRRGFAYSDGWVNDARLVVLNALDAAERGAQILTRTRCVSAQAEAGIWRLELETRSGRRQSVTARSLVNASGPWVAQTARSVLQQPAATIPPLRLVRGSHIVVPALFAHDCAYLLQHSDGRVVFALPYEQHFTLIGTTDVDQHADPGQAQISATEIAYLCDLASSYFARPVRPVDVVHSFSGVRPLLAGEATGAKAAALSRDYRLLLESRPAPLLQVWGGKITTCRKLAEEALDQLAPLLGNRHGAWTAHVCLPGGDIAATVPDVRSVTGLADFVASCQQHYHWLPPALVQRYVYAYGTRLHRLLEGCRQMADMGEWLAPGLCTREVRYLMQYEWAQQAGDVLWRRSHLGLQLPAAAVERLSAWMQARYQDHPHVSQS</sequence>
<feature type="domain" description="FAD dependent oxidoreductase" evidence="6">
    <location>
        <begin position="31"/>
        <end position="351"/>
    </location>
</feature>
<dbReference type="Gene3D" id="6.10.250.1890">
    <property type="match status" value="1"/>
</dbReference>
<dbReference type="PANTHER" id="PTHR11985:SF15">
    <property type="entry name" value="GLYCEROL-3-PHOSPHATE DEHYDROGENASE, MITOCHONDRIAL"/>
    <property type="match status" value="1"/>
</dbReference>